<evidence type="ECO:0000313" key="3">
    <source>
        <dbReference type="EMBL" id="VFT78064.1"/>
    </source>
</evidence>
<dbReference type="GO" id="GO:0036297">
    <property type="term" value="P:interstrand cross-link repair"/>
    <property type="evidence" value="ECO:0007669"/>
    <property type="project" value="InterPro"/>
</dbReference>
<evidence type="ECO:0000256" key="1">
    <source>
        <dbReference type="SAM" id="MobiDB-lite"/>
    </source>
</evidence>
<keyword evidence="4" id="KW-1185">Reference proteome</keyword>
<dbReference type="EMBL" id="CAADRA010000052">
    <property type="protein sequence ID" value="VFT78064.1"/>
    <property type="molecule type" value="Genomic_DNA"/>
</dbReference>
<dbReference type="EMBL" id="VJMH01000052">
    <property type="protein sequence ID" value="KAF0719718.1"/>
    <property type="molecule type" value="Genomic_DNA"/>
</dbReference>
<gene>
    <name evidence="3" type="primary">Aste57867_840</name>
    <name evidence="2" type="ORF">As57867_000839</name>
    <name evidence="3" type="ORF">ASTE57867_840</name>
</gene>
<dbReference type="InterPro" id="IPR039685">
    <property type="entry name" value="FANCE"/>
</dbReference>
<dbReference type="PANTHER" id="PTHR32094">
    <property type="entry name" value="FANCONI ANEMIA GROUP E PROTEIN"/>
    <property type="match status" value="1"/>
</dbReference>
<feature type="compositionally biased region" description="Polar residues" evidence="1">
    <location>
        <begin position="133"/>
        <end position="143"/>
    </location>
</feature>
<protein>
    <submittedName>
        <fullName evidence="3">Aste57867_840 protein</fullName>
    </submittedName>
</protein>
<reference evidence="3 4" key="1">
    <citation type="submission" date="2019-03" db="EMBL/GenBank/DDBJ databases">
        <authorList>
            <person name="Gaulin E."/>
            <person name="Dumas B."/>
        </authorList>
    </citation>
    <scope>NUCLEOTIDE SEQUENCE [LARGE SCALE GENOMIC DNA]</scope>
    <source>
        <strain evidence="3">CBS 568.67</strain>
    </source>
</reference>
<accession>A0A485K6B1</accession>
<feature type="region of interest" description="Disordered" evidence="1">
    <location>
        <begin position="125"/>
        <end position="159"/>
    </location>
</feature>
<dbReference type="GO" id="GO:0043240">
    <property type="term" value="C:Fanconi anaemia nuclear complex"/>
    <property type="evidence" value="ECO:0007669"/>
    <property type="project" value="InterPro"/>
</dbReference>
<dbReference type="OrthoDB" id="3247158at2759"/>
<dbReference type="PANTHER" id="PTHR32094:SF5">
    <property type="entry name" value="FANCONI ANEMIA GROUP E PROTEIN"/>
    <property type="match status" value="1"/>
</dbReference>
<name>A0A485K6B1_9STRA</name>
<dbReference type="Gene3D" id="1.25.40.480">
    <property type="match status" value="1"/>
</dbReference>
<organism evidence="3 4">
    <name type="scientific">Aphanomyces stellatus</name>
    <dbReference type="NCBI Taxonomy" id="120398"/>
    <lineage>
        <taxon>Eukaryota</taxon>
        <taxon>Sar</taxon>
        <taxon>Stramenopiles</taxon>
        <taxon>Oomycota</taxon>
        <taxon>Saprolegniomycetes</taxon>
        <taxon>Saprolegniales</taxon>
        <taxon>Verrucalvaceae</taxon>
        <taxon>Aphanomyces</taxon>
    </lineage>
</organism>
<sequence length="480" mass="50976">MGLLGATRAELLAAALRGADAVVACIDDHIGMPHAFVSLVLDTQDVPLPVKRTIWSAMVHRSDRWVACLDQDTRSHVLKLLALREPDRYVSHLARLALDAAHDPPIIPDADSKCVIAPLSIAVPREKRKPTDESASPSLQSPGKTKRAKGNDNGGIDLIADDPSTDVLDYLEKKMDFESTKLAAAAAGASTVDIDQDMSIEPSIPAPPPPRALPDTIHAQATALAKDIARHNQTTTTASVDQLADALLSLASSLLDTPDCDPDLLGLLCETLHLATLSDDILLAWIQKLVDAKWTSRYAAVCVESSLFARVRAATAALSRTLLKALSLVSVDLPLVTIERLVVPILSSGDAAVAPQCEAMTRVLRDGLGAAHGDTIVQQLMAAQTLERATDRVLLVVQQLFNAKAALTQATMDRVVESLAHAAGDATSPASSSVKFSSVLFTVVTKYGPLCVRHRATLLAVAANCTSSMAKTAHRAIDKL</sequence>
<dbReference type="AlphaFoldDB" id="A0A485K6B1"/>
<evidence type="ECO:0000313" key="2">
    <source>
        <dbReference type="EMBL" id="KAF0719718.1"/>
    </source>
</evidence>
<reference evidence="2" key="2">
    <citation type="submission" date="2019-06" db="EMBL/GenBank/DDBJ databases">
        <title>Genomics analysis of Aphanomyces spp. identifies a new class of oomycete effector associated with host adaptation.</title>
        <authorList>
            <person name="Gaulin E."/>
        </authorList>
    </citation>
    <scope>NUCLEOTIDE SEQUENCE</scope>
    <source>
        <strain evidence="2">CBS 578.67</strain>
    </source>
</reference>
<evidence type="ECO:0000313" key="4">
    <source>
        <dbReference type="Proteomes" id="UP000332933"/>
    </source>
</evidence>
<dbReference type="Proteomes" id="UP000332933">
    <property type="component" value="Unassembled WGS sequence"/>
</dbReference>
<proteinExistence type="predicted"/>